<dbReference type="EMBL" id="CAMAPE010000030">
    <property type="protein sequence ID" value="CAH9093309.1"/>
    <property type="molecule type" value="Genomic_DNA"/>
</dbReference>
<dbReference type="Proteomes" id="UP001152484">
    <property type="component" value="Unassembled WGS sequence"/>
</dbReference>
<accession>A0A9P0ZBF0</accession>
<protein>
    <submittedName>
        <fullName evidence="1">Uncharacterized protein</fullName>
    </submittedName>
</protein>
<sequence>MKTATAVVQFNRRRLQQISSFFSQCS</sequence>
<keyword evidence="2" id="KW-1185">Reference proteome</keyword>
<organism evidence="1 2">
    <name type="scientific">Cuscuta europaea</name>
    <name type="common">European dodder</name>
    <dbReference type="NCBI Taxonomy" id="41803"/>
    <lineage>
        <taxon>Eukaryota</taxon>
        <taxon>Viridiplantae</taxon>
        <taxon>Streptophyta</taxon>
        <taxon>Embryophyta</taxon>
        <taxon>Tracheophyta</taxon>
        <taxon>Spermatophyta</taxon>
        <taxon>Magnoliopsida</taxon>
        <taxon>eudicotyledons</taxon>
        <taxon>Gunneridae</taxon>
        <taxon>Pentapetalae</taxon>
        <taxon>asterids</taxon>
        <taxon>lamiids</taxon>
        <taxon>Solanales</taxon>
        <taxon>Convolvulaceae</taxon>
        <taxon>Cuscuteae</taxon>
        <taxon>Cuscuta</taxon>
        <taxon>Cuscuta subgen. Cuscuta</taxon>
    </lineage>
</organism>
<evidence type="ECO:0000313" key="2">
    <source>
        <dbReference type="Proteomes" id="UP001152484"/>
    </source>
</evidence>
<reference evidence="1" key="1">
    <citation type="submission" date="2022-07" db="EMBL/GenBank/DDBJ databases">
        <authorList>
            <person name="Macas J."/>
            <person name="Novak P."/>
            <person name="Neumann P."/>
        </authorList>
    </citation>
    <scope>NUCLEOTIDE SEQUENCE</scope>
</reference>
<comment type="caution">
    <text evidence="1">The sequence shown here is derived from an EMBL/GenBank/DDBJ whole genome shotgun (WGS) entry which is preliminary data.</text>
</comment>
<evidence type="ECO:0000313" key="1">
    <source>
        <dbReference type="EMBL" id="CAH9093309.1"/>
    </source>
</evidence>
<gene>
    <name evidence="1" type="ORF">CEURO_LOCUS12298</name>
</gene>
<name>A0A9P0ZBF0_CUSEU</name>
<proteinExistence type="predicted"/>
<dbReference type="AlphaFoldDB" id="A0A9P0ZBF0"/>